<keyword evidence="4" id="KW-0539">Nucleus</keyword>
<dbReference type="InterPro" id="IPR053178">
    <property type="entry name" value="Osmoadaptation_assoc"/>
</dbReference>
<feature type="compositionally biased region" description="Low complexity" evidence="5">
    <location>
        <begin position="60"/>
        <end position="83"/>
    </location>
</feature>
<keyword evidence="8" id="KW-1185">Reference proteome</keyword>
<gene>
    <name evidence="7" type="ORF">BDW42DRAFT_202255</name>
</gene>
<dbReference type="PANTHER" id="PTHR38111:SF5">
    <property type="entry name" value="TRANSCRIPTION FACTOR DOMAIN-CONTAINING PROTEIN"/>
    <property type="match status" value="1"/>
</dbReference>
<dbReference type="GO" id="GO:0000981">
    <property type="term" value="F:DNA-binding transcription factor activity, RNA polymerase II-specific"/>
    <property type="evidence" value="ECO:0007669"/>
    <property type="project" value="InterPro"/>
</dbReference>
<dbReference type="OrthoDB" id="5126878at2759"/>
<dbReference type="EMBL" id="KZ559580">
    <property type="protein sequence ID" value="PLN78257.1"/>
    <property type="molecule type" value="Genomic_DNA"/>
</dbReference>
<name>A0A2J5HM40_9EURO</name>
<evidence type="ECO:0000256" key="1">
    <source>
        <dbReference type="ARBA" id="ARBA00023015"/>
    </source>
</evidence>
<dbReference type="Gene3D" id="4.10.240.10">
    <property type="entry name" value="Zn(2)-C6 fungal-type DNA-binding domain"/>
    <property type="match status" value="1"/>
</dbReference>
<dbReference type="InterPro" id="IPR036864">
    <property type="entry name" value="Zn2-C6_fun-type_DNA-bd_sf"/>
</dbReference>
<dbReference type="GO" id="GO:0009893">
    <property type="term" value="P:positive regulation of metabolic process"/>
    <property type="evidence" value="ECO:0007669"/>
    <property type="project" value="UniProtKB-ARBA"/>
</dbReference>
<evidence type="ECO:0000256" key="4">
    <source>
        <dbReference type="ARBA" id="ARBA00023242"/>
    </source>
</evidence>
<evidence type="ECO:0000313" key="8">
    <source>
        <dbReference type="Proteomes" id="UP000235023"/>
    </source>
</evidence>
<dbReference type="AlphaFoldDB" id="A0A2J5HM40"/>
<evidence type="ECO:0000313" key="7">
    <source>
        <dbReference type="EMBL" id="PLN78257.1"/>
    </source>
</evidence>
<sequence>MVGVPHSTGCSLCRERRIKCDEAIPECTQCRRYGSPCPGYRKTYRFQDEGPRLHGKHRSSMTTTSSARTHITASPPSSHTTPPMQRNSAELGDSTNDDESNNQRRLFVEFLATAFPTGWAHVGTRLMASEGGDGSRLQAQAARLCGGRGFQATTTACLTGIYVARARGSAGMEGTSRRLYARALREVERGLDCAETAMSGVMVGAVMMLAVYEMYARTSANAFVVHVEGVERVMVGRGARAHERGLSRSCYLAFRGLLVATAVFEGRGCFLEGEEWMRLARRVGEEDSRRCGGGWGRFVMMYEEVFAQVVRVPGYLEEARRVRSESAERELVRRMRETRAQLRELVAAMDGWADSSGRDSAPLLLVRGAGSAVSLLEALLGRLRVQAGPLRFRVVTELGRGGESLTWLDRVASSMGMLGTEIVF</sequence>
<dbReference type="GO" id="GO:0008270">
    <property type="term" value="F:zinc ion binding"/>
    <property type="evidence" value="ECO:0007669"/>
    <property type="project" value="InterPro"/>
</dbReference>
<dbReference type="SUPFAM" id="SSF57701">
    <property type="entry name" value="Zn2/Cys6 DNA-binding domain"/>
    <property type="match status" value="1"/>
</dbReference>
<dbReference type="Pfam" id="PF00172">
    <property type="entry name" value="Zn_clus"/>
    <property type="match status" value="1"/>
</dbReference>
<keyword evidence="1" id="KW-0805">Transcription regulation</keyword>
<reference evidence="8" key="1">
    <citation type="submission" date="2017-12" db="EMBL/GenBank/DDBJ databases">
        <authorList>
            <consortium name="DOE Joint Genome Institute"/>
            <person name="Mondo S.J."/>
            <person name="Kjaerbolling I."/>
            <person name="Vesth T.C."/>
            <person name="Frisvad J.C."/>
            <person name="Nybo J.L."/>
            <person name="Theobald S."/>
            <person name="Kuo A."/>
            <person name="Bowyer P."/>
            <person name="Matsuda Y."/>
            <person name="Lyhne E.K."/>
            <person name="Kogle M.E."/>
            <person name="Clum A."/>
            <person name="Lipzen A."/>
            <person name="Salamov A."/>
            <person name="Ngan C.Y."/>
            <person name="Daum C."/>
            <person name="Chiniquy J."/>
            <person name="Barry K."/>
            <person name="LaButti K."/>
            <person name="Haridas S."/>
            <person name="Simmons B.A."/>
            <person name="Magnuson J.K."/>
            <person name="Mortensen U.H."/>
            <person name="Larsen T.O."/>
            <person name="Grigoriev I.V."/>
            <person name="Baker S.E."/>
            <person name="Andersen M.R."/>
            <person name="Nordberg H.P."/>
            <person name="Cantor M.N."/>
            <person name="Hua S.X."/>
        </authorList>
    </citation>
    <scope>NUCLEOTIDE SEQUENCE [LARGE SCALE GENOMIC DNA]</scope>
    <source>
        <strain evidence="8">IBT 19404</strain>
    </source>
</reference>
<dbReference type="PANTHER" id="PTHR38111">
    <property type="entry name" value="ZN(2)-C6 FUNGAL-TYPE DOMAIN-CONTAINING PROTEIN-RELATED"/>
    <property type="match status" value="1"/>
</dbReference>
<proteinExistence type="predicted"/>
<protein>
    <recommendedName>
        <fullName evidence="6">Zn(2)-C6 fungal-type domain-containing protein</fullName>
    </recommendedName>
</protein>
<feature type="region of interest" description="Disordered" evidence="5">
    <location>
        <begin position="48"/>
        <end position="100"/>
    </location>
</feature>
<evidence type="ECO:0000256" key="3">
    <source>
        <dbReference type="ARBA" id="ARBA00023163"/>
    </source>
</evidence>
<dbReference type="GO" id="GO:0003677">
    <property type="term" value="F:DNA binding"/>
    <property type="evidence" value="ECO:0007669"/>
    <property type="project" value="UniProtKB-KW"/>
</dbReference>
<dbReference type="CDD" id="cd00067">
    <property type="entry name" value="GAL4"/>
    <property type="match status" value="1"/>
</dbReference>
<accession>A0A2J5HM40</accession>
<evidence type="ECO:0000259" key="6">
    <source>
        <dbReference type="PROSITE" id="PS50048"/>
    </source>
</evidence>
<keyword evidence="3" id="KW-0804">Transcription</keyword>
<feature type="domain" description="Zn(2)-C6 fungal-type" evidence="6">
    <location>
        <begin position="9"/>
        <end position="37"/>
    </location>
</feature>
<evidence type="ECO:0000256" key="5">
    <source>
        <dbReference type="SAM" id="MobiDB-lite"/>
    </source>
</evidence>
<dbReference type="SMART" id="SM00066">
    <property type="entry name" value="GAL4"/>
    <property type="match status" value="1"/>
</dbReference>
<keyword evidence="2" id="KW-0238">DNA-binding</keyword>
<organism evidence="7 8">
    <name type="scientific">Aspergillus taichungensis</name>
    <dbReference type="NCBI Taxonomy" id="482145"/>
    <lineage>
        <taxon>Eukaryota</taxon>
        <taxon>Fungi</taxon>
        <taxon>Dikarya</taxon>
        <taxon>Ascomycota</taxon>
        <taxon>Pezizomycotina</taxon>
        <taxon>Eurotiomycetes</taxon>
        <taxon>Eurotiomycetidae</taxon>
        <taxon>Eurotiales</taxon>
        <taxon>Aspergillaceae</taxon>
        <taxon>Aspergillus</taxon>
        <taxon>Aspergillus subgen. Circumdati</taxon>
    </lineage>
</organism>
<dbReference type="Proteomes" id="UP000235023">
    <property type="component" value="Unassembled WGS sequence"/>
</dbReference>
<dbReference type="PROSITE" id="PS50048">
    <property type="entry name" value="ZN2_CY6_FUNGAL_2"/>
    <property type="match status" value="1"/>
</dbReference>
<evidence type="ECO:0000256" key="2">
    <source>
        <dbReference type="ARBA" id="ARBA00023125"/>
    </source>
</evidence>
<dbReference type="PROSITE" id="PS00463">
    <property type="entry name" value="ZN2_CY6_FUNGAL_1"/>
    <property type="match status" value="1"/>
</dbReference>
<dbReference type="InterPro" id="IPR001138">
    <property type="entry name" value="Zn2Cys6_DnaBD"/>
</dbReference>